<name>A0A2I4MES8_CLOBO</name>
<dbReference type="EMBL" id="SWOY01000015">
    <property type="protein sequence ID" value="NFG18765.1"/>
    <property type="molecule type" value="Genomic_DNA"/>
</dbReference>
<evidence type="ECO:0000256" key="4">
    <source>
        <dbReference type="ARBA" id="ARBA00022679"/>
    </source>
</evidence>
<dbReference type="RefSeq" id="WP_012704846.1">
    <property type="nucleotide sequence ID" value="NZ_CP013296.1"/>
</dbReference>
<evidence type="ECO:0000256" key="1">
    <source>
        <dbReference type="ARBA" id="ARBA00004651"/>
    </source>
</evidence>
<dbReference type="InterPro" id="IPR038731">
    <property type="entry name" value="RgtA/B/C-like"/>
</dbReference>
<evidence type="ECO:0000256" key="7">
    <source>
        <dbReference type="ARBA" id="ARBA00023136"/>
    </source>
</evidence>
<keyword evidence="7" id="KW-0472">Membrane</keyword>
<proteinExistence type="predicted"/>
<feature type="domain" description="Glycosyltransferase RgtA/B/C/D-like" evidence="8">
    <location>
        <begin position="67"/>
        <end position="223"/>
    </location>
</feature>
<evidence type="ECO:0000256" key="3">
    <source>
        <dbReference type="ARBA" id="ARBA00022676"/>
    </source>
</evidence>
<dbReference type="PANTHER" id="PTHR33908">
    <property type="entry name" value="MANNOSYLTRANSFERASE YKCB-RELATED"/>
    <property type="match status" value="1"/>
</dbReference>
<dbReference type="AlphaFoldDB" id="A0A2I4MES8"/>
<organism evidence="9 10">
    <name type="scientific">Clostridium botulinum</name>
    <dbReference type="NCBI Taxonomy" id="1491"/>
    <lineage>
        <taxon>Bacteria</taxon>
        <taxon>Bacillati</taxon>
        <taxon>Bacillota</taxon>
        <taxon>Clostridia</taxon>
        <taxon>Eubacteriales</taxon>
        <taxon>Clostridiaceae</taxon>
        <taxon>Clostridium</taxon>
    </lineage>
</organism>
<evidence type="ECO:0000313" key="9">
    <source>
        <dbReference type="EMBL" id="NFG18765.1"/>
    </source>
</evidence>
<keyword evidence="4" id="KW-0808">Transferase</keyword>
<evidence type="ECO:0000256" key="5">
    <source>
        <dbReference type="ARBA" id="ARBA00022692"/>
    </source>
</evidence>
<keyword evidence="3" id="KW-0328">Glycosyltransferase</keyword>
<gene>
    <name evidence="9" type="ORF">FC794_18695</name>
</gene>
<accession>A0A2I4MES8</accession>
<keyword evidence="2" id="KW-1003">Cell membrane</keyword>
<dbReference type="PANTHER" id="PTHR33908:SF11">
    <property type="entry name" value="MEMBRANE PROTEIN"/>
    <property type="match status" value="1"/>
</dbReference>
<dbReference type="GO" id="GO:0016763">
    <property type="term" value="F:pentosyltransferase activity"/>
    <property type="evidence" value="ECO:0007669"/>
    <property type="project" value="TreeGrafter"/>
</dbReference>
<evidence type="ECO:0000256" key="6">
    <source>
        <dbReference type="ARBA" id="ARBA00022989"/>
    </source>
</evidence>
<dbReference type="GO" id="GO:0009103">
    <property type="term" value="P:lipopolysaccharide biosynthetic process"/>
    <property type="evidence" value="ECO:0007669"/>
    <property type="project" value="UniProtKB-ARBA"/>
</dbReference>
<evidence type="ECO:0000256" key="2">
    <source>
        <dbReference type="ARBA" id="ARBA00022475"/>
    </source>
</evidence>
<dbReference type="Proteomes" id="UP000478995">
    <property type="component" value="Unassembled WGS sequence"/>
</dbReference>
<evidence type="ECO:0000313" key="10">
    <source>
        <dbReference type="Proteomes" id="UP000478995"/>
    </source>
</evidence>
<dbReference type="GO" id="GO:0005886">
    <property type="term" value="C:plasma membrane"/>
    <property type="evidence" value="ECO:0007669"/>
    <property type="project" value="UniProtKB-SubCell"/>
</dbReference>
<evidence type="ECO:0000259" key="8">
    <source>
        <dbReference type="Pfam" id="PF13231"/>
    </source>
</evidence>
<dbReference type="InterPro" id="IPR050297">
    <property type="entry name" value="LipidA_mod_glycosyltrf_83"/>
</dbReference>
<keyword evidence="6" id="KW-1133">Transmembrane helix</keyword>
<protein>
    <recommendedName>
        <fullName evidence="8">Glycosyltransferase RgtA/B/C/D-like domain-containing protein</fullName>
    </recommendedName>
</protein>
<comment type="subcellular location">
    <subcellularLocation>
        <location evidence="1">Cell membrane</location>
        <topology evidence="1">Multi-pass membrane protein</topology>
    </subcellularLocation>
</comment>
<sequence>MDSIRKKFKKNKIYFGIIVLLGILVRIFFILKVPCEPISDFQKYQEIATNIFMGKGHYYLGKPTAFQPMGYPFALGIFYRLMGSNDIILGKILNVIFSSITLIIILNILLKVFHNKKLIYITLFIITFLPNYIAYNNVLGSEVLITLLLSIIIYLQLCNFNNKFRYTIIGLFIGLATLTKPFFILYPVIIAITEWLKNKNIKETFKIFFISYSIVFLIVAPWTYRNYKHFNLLVPVSYNGGYVLFINNNSNNQNGAWMSISDIDLSNKMKNKFKEYKFDYKGSIENEINQVMLKPELNNIFGREGKKWILHHPNKFIKMGMLRTKNTFFNGAGDIYQWGMNSNTKNNCSALRNNYFSNFFNAIIYILDFFGFFYVIYNLKNILINFFNKELTVTYIKSILVLNILYFIFISFVFEGQQRYNFPILFLCAISMINCINIFYKMLSIQLNKEKIQNENI</sequence>
<comment type="caution">
    <text evidence="9">The sequence shown here is derived from an EMBL/GenBank/DDBJ whole genome shotgun (WGS) entry which is preliminary data.</text>
</comment>
<reference evidence="9 10" key="1">
    <citation type="submission" date="2019-04" db="EMBL/GenBank/DDBJ databases">
        <title>Genome sequencing of Clostridium botulinum Groups I-IV and Clostridium butyricum.</title>
        <authorList>
            <person name="Brunt J."/>
            <person name="Van Vliet A.H.M."/>
            <person name="Stringer S.C."/>
            <person name="Carter A.T."/>
            <person name="Peck M.W."/>
        </authorList>
    </citation>
    <scope>NUCLEOTIDE SEQUENCE [LARGE SCALE GENOMIC DNA]</scope>
    <source>
        <strain evidence="9 10">IFR 18/037</strain>
    </source>
</reference>
<dbReference type="Pfam" id="PF13231">
    <property type="entry name" value="PMT_2"/>
    <property type="match status" value="1"/>
</dbReference>
<keyword evidence="5" id="KW-0812">Transmembrane</keyword>